<dbReference type="AlphaFoldDB" id="A0A9P7FF40"/>
<dbReference type="Proteomes" id="UP000823399">
    <property type="component" value="Unassembled WGS sequence"/>
</dbReference>
<sequence length="199" mass="22486">MKDWNSPVYAFFNPTPEIIEIDGCRAHNFKCQARNCKTKKHVRSCWGDEVLKAADEAKDAKEVCQRIVGSFLQNGLITASFKCKGKGKVTYSHCQHTCAETSLHPFDIVKDCAFQSLLKTGRPDYYIPSPSTVLCDRVTTMLQEYNSKINFTTDSWSSPNHHALVTFSAHFEHKGEPLSIPLDVVEVGKVKKTHLCRYV</sequence>
<name>A0A9P7FF40_9AGAM</name>
<dbReference type="SUPFAM" id="SSF140996">
    <property type="entry name" value="Hermes dimerisation domain"/>
    <property type="match status" value="1"/>
</dbReference>
<evidence type="ECO:0000313" key="1">
    <source>
        <dbReference type="EMBL" id="KAG2114231.1"/>
    </source>
</evidence>
<organism evidence="1 2">
    <name type="scientific">Suillus discolor</name>
    <dbReference type="NCBI Taxonomy" id="1912936"/>
    <lineage>
        <taxon>Eukaryota</taxon>
        <taxon>Fungi</taxon>
        <taxon>Dikarya</taxon>
        <taxon>Basidiomycota</taxon>
        <taxon>Agaricomycotina</taxon>
        <taxon>Agaricomycetes</taxon>
        <taxon>Agaricomycetidae</taxon>
        <taxon>Boletales</taxon>
        <taxon>Suillineae</taxon>
        <taxon>Suillaceae</taxon>
        <taxon>Suillus</taxon>
    </lineage>
</organism>
<keyword evidence="2" id="KW-1185">Reference proteome</keyword>
<protein>
    <submittedName>
        <fullName evidence="1">Uncharacterized protein</fullName>
    </submittedName>
</protein>
<gene>
    <name evidence="1" type="ORF">F5147DRAFT_743971</name>
</gene>
<dbReference type="EMBL" id="JABBWM010000010">
    <property type="protein sequence ID" value="KAG2114231.1"/>
    <property type="molecule type" value="Genomic_DNA"/>
</dbReference>
<reference evidence="1" key="1">
    <citation type="journal article" date="2020" name="New Phytol.">
        <title>Comparative genomics reveals dynamic genome evolution in host specialist ectomycorrhizal fungi.</title>
        <authorList>
            <person name="Lofgren L.A."/>
            <person name="Nguyen N.H."/>
            <person name="Vilgalys R."/>
            <person name="Ruytinx J."/>
            <person name="Liao H.L."/>
            <person name="Branco S."/>
            <person name="Kuo A."/>
            <person name="LaButti K."/>
            <person name="Lipzen A."/>
            <person name="Andreopoulos W."/>
            <person name="Pangilinan J."/>
            <person name="Riley R."/>
            <person name="Hundley H."/>
            <person name="Na H."/>
            <person name="Barry K."/>
            <person name="Grigoriev I.V."/>
            <person name="Stajich J.E."/>
            <person name="Kennedy P.G."/>
        </authorList>
    </citation>
    <scope>NUCLEOTIDE SEQUENCE</scope>
    <source>
        <strain evidence="1">FC423</strain>
    </source>
</reference>
<dbReference type="RefSeq" id="XP_041296344.1">
    <property type="nucleotide sequence ID" value="XM_041439642.1"/>
</dbReference>
<dbReference type="OrthoDB" id="2677917at2759"/>
<evidence type="ECO:0000313" key="2">
    <source>
        <dbReference type="Proteomes" id="UP000823399"/>
    </source>
</evidence>
<proteinExistence type="predicted"/>
<comment type="caution">
    <text evidence="1">The sequence shown here is derived from an EMBL/GenBank/DDBJ whole genome shotgun (WGS) entry which is preliminary data.</text>
</comment>
<accession>A0A9P7FF40</accession>
<dbReference type="GeneID" id="64701901"/>